<dbReference type="PRINTS" id="PR01301">
    <property type="entry name" value="RGSPROTEIN"/>
</dbReference>
<dbReference type="OrthoDB" id="196547at2759"/>
<accession>T1KUT2</accession>
<dbReference type="SUPFAM" id="SSF48097">
    <property type="entry name" value="Regulator of G-protein signaling, RGS"/>
    <property type="match status" value="1"/>
</dbReference>
<dbReference type="EMBL" id="CAEY01000581">
    <property type="status" value="NOT_ANNOTATED_CDS"/>
    <property type="molecule type" value="Genomic_DNA"/>
</dbReference>
<dbReference type="InterPro" id="IPR046995">
    <property type="entry name" value="RGS10/12/14-like"/>
</dbReference>
<dbReference type="Proteomes" id="UP000015104">
    <property type="component" value="Unassembled WGS sequence"/>
</dbReference>
<reference evidence="4" key="2">
    <citation type="submission" date="2015-06" db="UniProtKB">
        <authorList>
            <consortium name="EnsemblMetazoa"/>
        </authorList>
    </citation>
    <scope>IDENTIFICATION</scope>
</reference>
<dbReference type="PANTHER" id="PTHR45945:SF3">
    <property type="entry name" value="REGULATOR OF G-PROTEIN SIGNALING LOCO"/>
    <property type="match status" value="1"/>
</dbReference>
<dbReference type="GO" id="GO:0005737">
    <property type="term" value="C:cytoplasm"/>
    <property type="evidence" value="ECO:0007669"/>
    <property type="project" value="TreeGrafter"/>
</dbReference>
<dbReference type="Gene3D" id="1.10.196.10">
    <property type="match status" value="1"/>
</dbReference>
<dbReference type="EnsemblMetazoa" id="tetur22g01170.1">
    <property type="protein sequence ID" value="tetur22g01170.1"/>
    <property type="gene ID" value="tetur22g01170"/>
</dbReference>
<feature type="compositionally biased region" description="Low complexity" evidence="2">
    <location>
        <begin position="53"/>
        <end position="93"/>
    </location>
</feature>
<keyword evidence="5" id="KW-1185">Reference proteome</keyword>
<dbReference type="GO" id="GO:0008277">
    <property type="term" value="P:regulation of G protein-coupled receptor signaling pathway"/>
    <property type="evidence" value="ECO:0007669"/>
    <property type="project" value="TreeGrafter"/>
</dbReference>
<evidence type="ECO:0000259" key="3">
    <source>
        <dbReference type="PROSITE" id="PS50132"/>
    </source>
</evidence>
<dbReference type="InterPro" id="IPR016137">
    <property type="entry name" value="RGS"/>
</dbReference>
<dbReference type="Pfam" id="PF00615">
    <property type="entry name" value="RGS"/>
    <property type="match status" value="1"/>
</dbReference>
<dbReference type="InterPro" id="IPR036305">
    <property type="entry name" value="RGS_sf"/>
</dbReference>
<proteinExistence type="predicted"/>
<feature type="region of interest" description="Disordered" evidence="2">
    <location>
        <begin position="53"/>
        <end position="94"/>
    </location>
</feature>
<dbReference type="HOGENOM" id="CLU_738360_0_0_1"/>
<dbReference type="GO" id="GO:0005886">
    <property type="term" value="C:plasma membrane"/>
    <property type="evidence" value="ECO:0007669"/>
    <property type="project" value="TreeGrafter"/>
</dbReference>
<dbReference type="InterPro" id="IPR044926">
    <property type="entry name" value="RGS_subdomain_2"/>
</dbReference>
<dbReference type="PANTHER" id="PTHR45945">
    <property type="entry name" value="REGULATOR OF G-PROTEIN SIGNALING LOCO"/>
    <property type="match status" value="1"/>
</dbReference>
<dbReference type="PROSITE" id="PS50132">
    <property type="entry name" value="RGS"/>
    <property type="match status" value="1"/>
</dbReference>
<dbReference type="STRING" id="32264.T1KUT2"/>
<evidence type="ECO:0000256" key="1">
    <source>
        <dbReference type="ARBA" id="ARBA00022468"/>
    </source>
</evidence>
<organism evidence="4 5">
    <name type="scientific">Tetranychus urticae</name>
    <name type="common">Two-spotted spider mite</name>
    <dbReference type="NCBI Taxonomy" id="32264"/>
    <lineage>
        <taxon>Eukaryota</taxon>
        <taxon>Metazoa</taxon>
        <taxon>Ecdysozoa</taxon>
        <taxon>Arthropoda</taxon>
        <taxon>Chelicerata</taxon>
        <taxon>Arachnida</taxon>
        <taxon>Acari</taxon>
        <taxon>Acariformes</taxon>
        <taxon>Trombidiformes</taxon>
        <taxon>Prostigmata</taxon>
        <taxon>Eleutherengona</taxon>
        <taxon>Raphignathae</taxon>
        <taxon>Tetranychoidea</taxon>
        <taxon>Tetranychidae</taxon>
        <taxon>Tetranychus</taxon>
    </lineage>
</organism>
<sequence>MTMSVHPLDSVKSEPIYCNLIDNDDFGLDTRLERLRVSASVNKNQVANEDLIQNQLPLPNGQQQTTQKYQQSTPHHPHQQHQLTQQQPQPQHQNSTIHPYLQYLLSASSTPTPHLNHLQSIEDIDCYINSPAEDFDIGDSTLNSRQLDATLSSDNSRFQSYKYLTQTWPEGSTSKMLDSPLGRKVYHVAAEQTKTLSPPKDKCVKNYGRVKSWGNSFDNLLNDAIGVKIYSRFLSREFSDENILFWLACEKYKKMIKKTEARKEAKAIYDQFLTINGSHTVNVDADARNSVAKNLKKPTKELFDSPQTQVYNLMKNDSYKRFLTSELYEMCLESEKTGKPLPVCSKDDCDKKKVPSSSKRRLSLGSWVLKKTFRK</sequence>
<evidence type="ECO:0000313" key="4">
    <source>
        <dbReference type="EnsemblMetazoa" id="tetur22g01170.1"/>
    </source>
</evidence>
<dbReference type="InterPro" id="IPR024066">
    <property type="entry name" value="RGS_subdom1/3"/>
</dbReference>
<feature type="domain" description="RGS" evidence="3">
    <location>
        <begin position="216"/>
        <end position="332"/>
    </location>
</feature>
<reference evidence="5" key="1">
    <citation type="submission" date="2011-08" db="EMBL/GenBank/DDBJ databases">
        <authorList>
            <person name="Rombauts S."/>
        </authorList>
    </citation>
    <scope>NUCLEOTIDE SEQUENCE</scope>
    <source>
        <strain evidence="5">London</strain>
    </source>
</reference>
<dbReference type="AlphaFoldDB" id="T1KUT2"/>
<name>T1KUT2_TETUR</name>
<gene>
    <name evidence="4" type="primary">107367490</name>
</gene>
<dbReference type="Gene3D" id="1.10.167.10">
    <property type="entry name" value="Regulator of G-protein Signalling 4, domain 2"/>
    <property type="match status" value="1"/>
</dbReference>
<dbReference type="GO" id="GO:0005096">
    <property type="term" value="F:GTPase activator activity"/>
    <property type="evidence" value="ECO:0007669"/>
    <property type="project" value="UniProtKB-KW"/>
</dbReference>
<dbReference type="OMA" id="EMCLESE"/>
<protein>
    <recommendedName>
        <fullName evidence="3">RGS domain-containing protein</fullName>
    </recommendedName>
</protein>
<evidence type="ECO:0000256" key="2">
    <source>
        <dbReference type="SAM" id="MobiDB-lite"/>
    </source>
</evidence>
<dbReference type="SMART" id="SM00315">
    <property type="entry name" value="RGS"/>
    <property type="match status" value="1"/>
</dbReference>
<dbReference type="GO" id="GO:0005634">
    <property type="term" value="C:nucleus"/>
    <property type="evidence" value="ECO:0007669"/>
    <property type="project" value="TreeGrafter"/>
</dbReference>
<keyword evidence="1" id="KW-0343">GTPase activation</keyword>
<evidence type="ECO:0000313" key="5">
    <source>
        <dbReference type="Proteomes" id="UP000015104"/>
    </source>
</evidence>
<dbReference type="FunFam" id="1.10.167.10:FF:000001">
    <property type="entry name" value="Putative regulator of g-protein signaling 12"/>
    <property type="match status" value="1"/>
</dbReference>
<dbReference type="eggNOG" id="KOG3589">
    <property type="taxonomic scope" value="Eukaryota"/>
</dbReference>
<dbReference type="KEGG" id="tut:107367490"/>